<dbReference type="RefSeq" id="WP_129459182.1">
    <property type="nucleotide sequence ID" value="NZ_PPCV01000006.1"/>
</dbReference>
<accession>A0A4Q2EJ39</accession>
<dbReference type="Gene3D" id="3.30.70.660">
    <property type="entry name" value="Pseudouridine synthase I, catalytic domain, C-terminal subdomain"/>
    <property type="match status" value="1"/>
</dbReference>
<dbReference type="GO" id="GO:0160147">
    <property type="term" value="F:tRNA pseudouridine(38-40) synthase activity"/>
    <property type="evidence" value="ECO:0007669"/>
    <property type="project" value="UniProtKB-EC"/>
</dbReference>
<comment type="function">
    <text evidence="4">Formation of pseudouridine at positions 38, 39 and 40 in the anticodon stem and loop of transfer RNAs.</text>
</comment>
<dbReference type="EC" id="5.4.99.12" evidence="4"/>
<evidence type="ECO:0000256" key="2">
    <source>
        <dbReference type="ARBA" id="ARBA00022694"/>
    </source>
</evidence>
<dbReference type="PANTHER" id="PTHR11142:SF0">
    <property type="entry name" value="TRNA PSEUDOURIDINE SYNTHASE-LIKE 1"/>
    <property type="match status" value="1"/>
</dbReference>
<dbReference type="EMBL" id="PPCV01000006">
    <property type="protein sequence ID" value="RXW31965.1"/>
    <property type="molecule type" value="Genomic_DNA"/>
</dbReference>
<dbReference type="HAMAP" id="MF_00171">
    <property type="entry name" value="TruA"/>
    <property type="match status" value="1"/>
</dbReference>
<evidence type="ECO:0000256" key="6">
    <source>
        <dbReference type="PIRSR" id="PIRSR001430-2"/>
    </source>
</evidence>
<evidence type="ECO:0000313" key="10">
    <source>
        <dbReference type="Proteomes" id="UP000290624"/>
    </source>
</evidence>
<evidence type="ECO:0000256" key="3">
    <source>
        <dbReference type="ARBA" id="ARBA00023235"/>
    </source>
</evidence>
<protein>
    <recommendedName>
        <fullName evidence="4">tRNA pseudouridine synthase A</fullName>
        <ecNumber evidence="4">5.4.99.12</ecNumber>
    </recommendedName>
    <alternativeName>
        <fullName evidence="4">tRNA pseudouridine(38-40) synthase</fullName>
    </alternativeName>
    <alternativeName>
        <fullName evidence="4">tRNA pseudouridylate synthase I</fullName>
    </alternativeName>
    <alternativeName>
        <fullName evidence="4">tRNA-uridine isomerase I</fullName>
    </alternativeName>
</protein>
<keyword evidence="10" id="KW-1185">Reference proteome</keyword>
<evidence type="ECO:0000313" key="9">
    <source>
        <dbReference type="EMBL" id="RXW31965.1"/>
    </source>
</evidence>
<dbReference type="FunFam" id="3.30.70.580:FF:000001">
    <property type="entry name" value="tRNA pseudouridine synthase A"/>
    <property type="match status" value="1"/>
</dbReference>
<dbReference type="InterPro" id="IPR020097">
    <property type="entry name" value="PsdUridine_synth_TruA_a/b_dom"/>
</dbReference>
<comment type="similarity">
    <text evidence="1 4 7">Belongs to the tRNA pseudouridine synthase TruA family.</text>
</comment>
<comment type="catalytic activity">
    <reaction evidence="4 7">
        <text>uridine(38/39/40) in tRNA = pseudouridine(38/39/40) in tRNA</text>
        <dbReference type="Rhea" id="RHEA:22376"/>
        <dbReference type="Rhea" id="RHEA-COMP:10085"/>
        <dbReference type="Rhea" id="RHEA-COMP:10087"/>
        <dbReference type="ChEBI" id="CHEBI:65314"/>
        <dbReference type="ChEBI" id="CHEBI:65315"/>
        <dbReference type="EC" id="5.4.99.12"/>
    </reaction>
</comment>
<dbReference type="AlphaFoldDB" id="A0A4Q2EJ39"/>
<dbReference type="InterPro" id="IPR020094">
    <property type="entry name" value="TruA/RsuA/RluB/E/F_N"/>
</dbReference>
<evidence type="ECO:0000259" key="8">
    <source>
        <dbReference type="Pfam" id="PF01416"/>
    </source>
</evidence>
<dbReference type="InterPro" id="IPR020095">
    <property type="entry name" value="PsdUridine_synth_TruA_C"/>
</dbReference>
<dbReference type="PIRSF" id="PIRSF001430">
    <property type="entry name" value="tRNA_psdUrid_synth"/>
    <property type="match status" value="1"/>
</dbReference>
<dbReference type="GO" id="GO:0003723">
    <property type="term" value="F:RNA binding"/>
    <property type="evidence" value="ECO:0007669"/>
    <property type="project" value="InterPro"/>
</dbReference>
<organism evidence="9 10">
    <name type="scientific">Propioniciclava flava</name>
    <dbReference type="NCBI Taxonomy" id="2072026"/>
    <lineage>
        <taxon>Bacteria</taxon>
        <taxon>Bacillati</taxon>
        <taxon>Actinomycetota</taxon>
        <taxon>Actinomycetes</taxon>
        <taxon>Propionibacteriales</taxon>
        <taxon>Propionibacteriaceae</taxon>
        <taxon>Propioniciclava</taxon>
    </lineage>
</organism>
<dbReference type="Proteomes" id="UP000290624">
    <property type="component" value="Unassembled WGS sequence"/>
</dbReference>
<feature type="domain" description="Pseudouridine synthase I TruA alpha/beta" evidence="8">
    <location>
        <begin position="144"/>
        <end position="246"/>
    </location>
</feature>
<dbReference type="InterPro" id="IPR001406">
    <property type="entry name" value="PsdUridine_synth_TruA"/>
</dbReference>
<dbReference type="SUPFAM" id="SSF55120">
    <property type="entry name" value="Pseudouridine synthase"/>
    <property type="match status" value="1"/>
</dbReference>
<dbReference type="NCBIfam" id="TIGR00071">
    <property type="entry name" value="hisT_truA"/>
    <property type="match status" value="1"/>
</dbReference>
<evidence type="ECO:0000256" key="1">
    <source>
        <dbReference type="ARBA" id="ARBA00009375"/>
    </source>
</evidence>
<comment type="caution">
    <text evidence="9">The sequence shown here is derived from an EMBL/GenBank/DDBJ whole genome shotgun (WGS) entry which is preliminary data.</text>
</comment>
<comment type="subunit">
    <text evidence="4">Homodimer.</text>
</comment>
<reference evidence="9 10" key="1">
    <citation type="submission" date="2018-01" db="EMBL/GenBank/DDBJ databases">
        <title>Lactibacter flavus gen. nov., sp. nov., a novel bacterium of the family Propionibacteriaceae isolated from raw milk and dairy products.</title>
        <authorList>
            <person name="Wenning M."/>
            <person name="Breitenwieser F."/>
            <person name="Huptas C."/>
            <person name="von Neubeck M."/>
            <person name="Busse H.-J."/>
            <person name="Scherer S."/>
        </authorList>
    </citation>
    <scope>NUCLEOTIDE SEQUENCE [LARGE SCALE GENOMIC DNA]</scope>
    <source>
        <strain evidence="9 10">VG341</strain>
    </source>
</reference>
<dbReference type="Gene3D" id="3.30.70.580">
    <property type="entry name" value="Pseudouridine synthase I, catalytic domain, N-terminal subdomain"/>
    <property type="match status" value="1"/>
</dbReference>
<gene>
    <name evidence="4" type="primary">truA</name>
    <name evidence="9" type="ORF">C1706_10110</name>
</gene>
<dbReference type="CDD" id="cd02570">
    <property type="entry name" value="PseudoU_synth_EcTruA"/>
    <property type="match status" value="1"/>
</dbReference>
<dbReference type="GO" id="GO:0031119">
    <property type="term" value="P:tRNA pseudouridine synthesis"/>
    <property type="evidence" value="ECO:0007669"/>
    <property type="project" value="UniProtKB-UniRule"/>
</dbReference>
<keyword evidence="2 4" id="KW-0819">tRNA processing</keyword>
<sequence length="268" mass="29386">MTRYRLDVSYDGADFHGWAVQDGLRTVQGTLQEWITRILRLPEMAELTVAGRTDAGVHARGQVAHVDLAEPGLGAELQRRLARVLPADLVVHRVTPAPPGFDARFSAVWRRYVFALRDDVGDPLLRGIQVRVAGPLDVAAMDAAARSLVGLHDFAAFCKRREGATTIREILDAQVSRTPTGVIEVTLRADAFCHSMVRSVVGALVAVGQGRRTPDWIGDLLVLPQRCGDIAVMPPHGLVLDEVGYPPDAELGARQLEARARRDREELR</sequence>
<feature type="active site" description="Nucleophile" evidence="4 5">
    <location>
        <position position="54"/>
    </location>
</feature>
<evidence type="ECO:0000256" key="7">
    <source>
        <dbReference type="RuleBase" id="RU003792"/>
    </source>
</evidence>
<evidence type="ECO:0000256" key="5">
    <source>
        <dbReference type="PIRSR" id="PIRSR001430-1"/>
    </source>
</evidence>
<keyword evidence="3 4" id="KW-0413">Isomerase</keyword>
<name>A0A4Q2EJ39_9ACTN</name>
<dbReference type="Pfam" id="PF01416">
    <property type="entry name" value="PseudoU_synth_1"/>
    <property type="match status" value="1"/>
</dbReference>
<dbReference type="OrthoDB" id="9811823at2"/>
<dbReference type="PANTHER" id="PTHR11142">
    <property type="entry name" value="PSEUDOURIDYLATE SYNTHASE"/>
    <property type="match status" value="1"/>
</dbReference>
<evidence type="ECO:0000256" key="4">
    <source>
        <dbReference type="HAMAP-Rule" id="MF_00171"/>
    </source>
</evidence>
<comment type="caution">
    <text evidence="4">Lacks conserved residue(s) required for the propagation of feature annotation.</text>
</comment>
<feature type="binding site" evidence="4 6">
    <location>
        <position position="112"/>
    </location>
    <ligand>
        <name>substrate</name>
    </ligand>
</feature>
<proteinExistence type="inferred from homology"/>
<dbReference type="InterPro" id="IPR020103">
    <property type="entry name" value="PsdUridine_synth_cat_dom_sf"/>
</dbReference>